<proteinExistence type="predicted"/>
<comment type="caution">
    <text evidence="2">The sequence shown here is derived from an EMBL/GenBank/DDBJ whole genome shotgun (WGS) entry which is preliminary data.</text>
</comment>
<reference evidence="2" key="1">
    <citation type="submission" date="2022-07" db="EMBL/GenBank/DDBJ databases">
        <title>Genome Sequence of Agrocybe chaxingu.</title>
        <authorList>
            <person name="Buettner E."/>
        </authorList>
    </citation>
    <scope>NUCLEOTIDE SEQUENCE</scope>
    <source>
        <strain evidence="2">MP-N11</strain>
    </source>
</reference>
<name>A0A9W8K0M4_9AGAR</name>
<protein>
    <submittedName>
        <fullName evidence="2">Uncharacterized protein</fullName>
    </submittedName>
</protein>
<feature type="region of interest" description="Disordered" evidence="1">
    <location>
        <begin position="98"/>
        <end position="138"/>
    </location>
</feature>
<feature type="compositionally biased region" description="Low complexity" evidence="1">
    <location>
        <begin position="119"/>
        <end position="133"/>
    </location>
</feature>
<evidence type="ECO:0000313" key="2">
    <source>
        <dbReference type="EMBL" id="KAJ3509462.1"/>
    </source>
</evidence>
<dbReference type="OrthoDB" id="10498525at2759"/>
<organism evidence="2 3">
    <name type="scientific">Agrocybe chaxingu</name>
    <dbReference type="NCBI Taxonomy" id="84603"/>
    <lineage>
        <taxon>Eukaryota</taxon>
        <taxon>Fungi</taxon>
        <taxon>Dikarya</taxon>
        <taxon>Basidiomycota</taxon>
        <taxon>Agaricomycotina</taxon>
        <taxon>Agaricomycetes</taxon>
        <taxon>Agaricomycetidae</taxon>
        <taxon>Agaricales</taxon>
        <taxon>Agaricineae</taxon>
        <taxon>Strophariaceae</taxon>
        <taxon>Agrocybe</taxon>
    </lineage>
</organism>
<accession>A0A9W8K0M4</accession>
<evidence type="ECO:0000313" key="3">
    <source>
        <dbReference type="Proteomes" id="UP001148786"/>
    </source>
</evidence>
<dbReference type="Proteomes" id="UP001148786">
    <property type="component" value="Unassembled WGS sequence"/>
</dbReference>
<gene>
    <name evidence="2" type="ORF">NLJ89_g5218</name>
</gene>
<evidence type="ECO:0000256" key="1">
    <source>
        <dbReference type="SAM" id="MobiDB-lite"/>
    </source>
</evidence>
<keyword evidence="3" id="KW-1185">Reference proteome</keyword>
<dbReference type="EMBL" id="JANKHO010000475">
    <property type="protein sequence ID" value="KAJ3509462.1"/>
    <property type="molecule type" value="Genomic_DNA"/>
</dbReference>
<feature type="region of interest" description="Disordered" evidence="1">
    <location>
        <begin position="282"/>
        <end position="329"/>
    </location>
</feature>
<dbReference type="AlphaFoldDB" id="A0A9W8K0M4"/>
<sequence>MPIETKPVNSMWAFFVGPPKKPKVVPTPVVEEGLVAMDVEAAVSQELQDEYADAYSEHALDFNALPVAEGIAFEERGDMYDRQAAMVLWTNEMRPSLRYTPGPNSGNAIVPSVPPSDPTPSSAAAPSSSSTDPNCQQAAQKGPLFKVHPSSFFMSPVFDYSIPDSKVTISSQSFPSKTHYFEHEATHIAKSCALTKAVRRTAKAEEQHYAKVQHELQVLAHAAEQGQSFTCLDPQNAYDFASATHAVLVSEQKMVKRRIAENELRNELLKDELKRINARVKAAEQQTSRLLETKEDLNEEDSKDSNSEMMEGSVQGSDSEDTEQSVLDS</sequence>